<evidence type="ECO:0000313" key="4">
    <source>
        <dbReference type="Proteomes" id="UP000054937"/>
    </source>
</evidence>
<dbReference type="OrthoDB" id="10684486at2759"/>
<feature type="coiled-coil region" evidence="1">
    <location>
        <begin position="658"/>
        <end position="685"/>
    </location>
</feature>
<dbReference type="AlphaFoldDB" id="A0A0V0RA16"/>
<evidence type="ECO:0000256" key="1">
    <source>
        <dbReference type="SAM" id="Coils"/>
    </source>
</evidence>
<proteinExistence type="predicted"/>
<protein>
    <submittedName>
        <fullName evidence="3">Uncharacterized protein</fullName>
    </submittedName>
</protein>
<dbReference type="InParanoid" id="A0A0V0RA16"/>
<feature type="region of interest" description="Disordered" evidence="2">
    <location>
        <begin position="49"/>
        <end position="86"/>
    </location>
</feature>
<accession>A0A0V0RA16</accession>
<reference evidence="3 4" key="1">
    <citation type="journal article" date="2015" name="Sci. Rep.">
        <title>Genome of the facultative scuticociliatosis pathogen Pseudocohnilembus persalinus provides insight into its virulence through horizontal gene transfer.</title>
        <authorList>
            <person name="Xiong J."/>
            <person name="Wang G."/>
            <person name="Cheng J."/>
            <person name="Tian M."/>
            <person name="Pan X."/>
            <person name="Warren A."/>
            <person name="Jiang C."/>
            <person name="Yuan D."/>
            <person name="Miao W."/>
        </authorList>
    </citation>
    <scope>NUCLEOTIDE SEQUENCE [LARGE SCALE GENOMIC DNA]</scope>
    <source>
        <strain evidence="3">36N120E</strain>
    </source>
</reference>
<feature type="compositionally biased region" description="Low complexity" evidence="2">
    <location>
        <begin position="309"/>
        <end position="324"/>
    </location>
</feature>
<feature type="compositionally biased region" description="Basic and acidic residues" evidence="2">
    <location>
        <begin position="370"/>
        <end position="381"/>
    </location>
</feature>
<sequence>MSDQNKDVPQIQKQIQLKPSWTEKSKQIHQKILVSNNQNNLQQIYVNNSGENLNNGLKNNNNNQSNAKESEQFNSNQSQQFPQNQQNVNSIQNQDELYQERNKILGDCKEKSRLPYYKVIKQLMYSSGDLINNNDEAVTMMHSQIELIIEQILNKQTILQLIKLTKKKKKNQYDLDSDYDKVIEKLVSKEKINEKQQKNQNQNQSQSNINSSEVRDTDFIQQEIDDLNQQVQEEQAEKVQDFPRFSLKIKKMFQNYLVHLFPDVYQYYTKFKGLYKIFKDDANVKNKKKAKKNKNKLNFSDDENDQENSDQQQNSDDESSNYSNKLFGSSSDEEEEEEDYEEDEEEEQEEEDEDEEEEEEDSQQQIFRNQSEKLNQKKNEKQDEELIFKKKGKIDIENVLKDENNEQNEEKGKQEQSGQQNIFEGQNLQQENQQNQINNNGINNNNKGFGTIKEQPILNFEQHLQETSKFNSKRSALMEKWEWDCFMKCRSITFIKNNQGSMNKKQQFINFLNFQNLGYNYEKILNNFCEFISYSLCKIITVIIENIIRARNQGELDIIYEPIKVEEIKDEGNKIIFKLQKYVDKFLYQQQKLVLAAYKLFCTEFQEMGYEQTLVKEGRKKNYKKLNNKEKVQYLKDCWKSLKQKKIWIDRVLSEQQIEKLIKRRQQLKLMENKLNQNQQNQQQQLPQNVNQKYDLNIEQELNNKKCDYYNYLLIKTYENNWERLNNYPQIFKQFMFNQKNDRSLTLAKKENLEFTIKKPQNEDINLNNSNKNIQDSGTNKFNSSGQKKGTIFEKRKKVKLDSIFDSSLL</sequence>
<dbReference type="OMA" id="MMHSQIE"/>
<comment type="caution">
    <text evidence="3">The sequence shown here is derived from an EMBL/GenBank/DDBJ whole genome shotgun (WGS) entry which is preliminary data.</text>
</comment>
<name>A0A0V0RA16_PSEPJ</name>
<gene>
    <name evidence="3" type="ORF">PPERSA_10892</name>
</gene>
<feature type="compositionally biased region" description="Acidic residues" evidence="2">
    <location>
        <begin position="331"/>
        <end position="362"/>
    </location>
</feature>
<feature type="region of interest" description="Disordered" evidence="2">
    <location>
        <begin position="287"/>
        <end position="381"/>
    </location>
</feature>
<feature type="region of interest" description="Disordered" evidence="2">
    <location>
        <begin position="1"/>
        <end position="22"/>
    </location>
</feature>
<evidence type="ECO:0000313" key="3">
    <source>
        <dbReference type="EMBL" id="KRX11125.1"/>
    </source>
</evidence>
<organism evidence="3 4">
    <name type="scientific">Pseudocohnilembus persalinus</name>
    <name type="common">Ciliate</name>
    <dbReference type="NCBI Taxonomy" id="266149"/>
    <lineage>
        <taxon>Eukaryota</taxon>
        <taxon>Sar</taxon>
        <taxon>Alveolata</taxon>
        <taxon>Ciliophora</taxon>
        <taxon>Intramacronucleata</taxon>
        <taxon>Oligohymenophorea</taxon>
        <taxon>Scuticociliatia</taxon>
        <taxon>Philasterida</taxon>
        <taxon>Pseudocohnilembidae</taxon>
        <taxon>Pseudocohnilembus</taxon>
    </lineage>
</organism>
<dbReference type="EMBL" id="LDAU01000006">
    <property type="protein sequence ID" value="KRX11125.1"/>
    <property type="molecule type" value="Genomic_DNA"/>
</dbReference>
<feature type="compositionally biased region" description="Low complexity" evidence="2">
    <location>
        <begin position="198"/>
        <end position="212"/>
    </location>
</feature>
<keyword evidence="4" id="KW-1185">Reference proteome</keyword>
<feature type="region of interest" description="Disordered" evidence="2">
    <location>
        <begin position="764"/>
        <end position="788"/>
    </location>
</feature>
<dbReference type="Proteomes" id="UP000054937">
    <property type="component" value="Unassembled WGS sequence"/>
</dbReference>
<keyword evidence="1" id="KW-0175">Coiled coil</keyword>
<evidence type="ECO:0000256" key="2">
    <source>
        <dbReference type="SAM" id="MobiDB-lite"/>
    </source>
</evidence>
<feature type="region of interest" description="Disordered" evidence="2">
    <location>
        <begin position="193"/>
        <end position="214"/>
    </location>
</feature>